<keyword evidence="1" id="KW-0472">Membrane</keyword>
<dbReference type="InterPro" id="IPR041664">
    <property type="entry name" value="AAA_16"/>
</dbReference>
<name>A0ABV7B6N3_9GAMM</name>
<keyword evidence="3" id="KW-0067">ATP-binding</keyword>
<evidence type="ECO:0000259" key="2">
    <source>
        <dbReference type="Pfam" id="PF13191"/>
    </source>
</evidence>
<dbReference type="SUPFAM" id="SSF52540">
    <property type="entry name" value="P-loop containing nucleoside triphosphate hydrolases"/>
    <property type="match status" value="1"/>
</dbReference>
<gene>
    <name evidence="3" type="ORF">ACFODV_12930</name>
</gene>
<evidence type="ECO:0000313" key="4">
    <source>
        <dbReference type="Proteomes" id="UP001595386"/>
    </source>
</evidence>
<proteinExistence type="predicted"/>
<dbReference type="Gene3D" id="3.40.50.300">
    <property type="entry name" value="P-loop containing nucleotide triphosphate hydrolases"/>
    <property type="match status" value="1"/>
</dbReference>
<keyword evidence="1" id="KW-1133">Transmembrane helix</keyword>
<protein>
    <submittedName>
        <fullName evidence="3">ATP-binding protein</fullName>
    </submittedName>
</protein>
<dbReference type="RefSeq" id="WP_379760098.1">
    <property type="nucleotide sequence ID" value="NZ_JBHRSQ010000017.1"/>
</dbReference>
<dbReference type="InterPro" id="IPR027417">
    <property type="entry name" value="P-loop_NTPase"/>
</dbReference>
<organism evidence="3 4">
    <name type="scientific">Halomonas tibetensis</name>
    <dbReference type="NCBI Taxonomy" id="2259590"/>
    <lineage>
        <taxon>Bacteria</taxon>
        <taxon>Pseudomonadati</taxon>
        <taxon>Pseudomonadota</taxon>
        <taxon>Gammaproteobacteria</taxon>
        <taxon>Oceanospirillales</taxon>
        <taxon>Halomonadaceae</taxon>
        <taxon>Halomonas</taxon>
    </lineage>
</organism>
<dbReference type="Proteomes" id="UP001595386">
    <property type="component" value="Unassembled WGS sequence"/>
</dbReference>
<evidence type="ECO:0000313" key="3">
    <source>
        <dbReference type="EMBL" id="MFC2992940.1"/>
    </source>
</evidence>
<feature type="transmembrane region" description="Helical" evidence="1">
    <location>
        <begin position="256"/>
        <end position="276"/>
    </location>
</feature>
<reference evidence="4" key="1">
    <citation type="journal article" date="2019" name="Int. J. Syst. Evol. Microbiol.">
        <title>The Global Catalogue of Microorganisms (GCM) 10K type strain sequencing project: providing services to taxonomists for standard genome sequencing and annotation.</title>
        <authorList>
            <consortium name="The Broad Institute Genomics Platform"/>
            <consortium name="The Broad Institute Genome Sequencing Center for Infectious Disease"/>
            <person name="Wu L."/>
            <person name="Ma J."/>
        </authorList>
    </citation>
    <scope>NUCLEOTIDE SEQUENCE [LARGE SCALE GENOMIC DNA]</scope>
    <source>
        <strain evidence="4">KCTC 52660</strain>
    </source>
</reference>
<dbReference type="GO" id="GO:0005524">
    <property type="term" value="F:ATP binding"/>
    <property type="evidence" value="ECO:0007669"/>
    <property type="project" value="UniProtKB-KW"/>
</dbReference>
<sequence length="313" mass="34932">MDDVTGFVGRSRESDAALTAIRRGANVLIHGRAGIGKSAFLRHLRGQLADSEPPVVFVPAGTTKSSLLELARQIHERCGLAVPEALLPPRTLARARREGSLPWNDLVRPLRRLPVTDTVALLENSLRRRRFLVLLETLEVPPSQAELFAVILDCAQVVACMDDSNRRVRIDRLLWRFQAQVELKPLPLEESRTLAERWIADNPLRFADEATRDRFLRHIAQASGGVPAAIRGMLEEAGKEREITPAKARSLYHSAALQYVDMTPLVVVLLVIAIAGRYISRGLGDTEMLVLSGVATAIFMGLRFFFFQMRSRR</sequence>
<feature type="domain" description="Orc1-like AAA ATPase" evidence="2">
    <location>
        <begin position="7"/>
        <end position="156"/>
    </location>
</feature>
<keyword evidence="4" id="KW-1185">Reference proteome</keyword>
<keyword evidence="1" id="KW-0812">Transmembrane</keyword>
<dbReference type="EMBL" id="JBHRSQ010000017">
    <property type="protein sequence ID" value="MFC2992940.1"/>
    <property type="molecule type" value="Genomic_DNA"/>
</dbReference>
<accession>A0ABV7B6N3</accession>
<evidence type="ECO:0000256" key="1">
    <source>
        <dbReference type="SAM" id="Phobius"/>
    </source>
</evidence>
<keyword evidence="3" id="KW-0547">Nucleotide-binding</keyword>
<dbReference type="Pfam" id="PF13191">
    <property type="entry name" value="AAA_16"/>
    <property type="match status" value="1"/>
</dbReference>
<comment type="caution">
    <text evidence="3">The sequence shown here is derived from an EMBL/GenBank/DDBJ whole genome shotgun (WGS) entry which is preliminary data.</text>
</comment>
<feature type="transmembrane region" description="Helical" evidence="1">
    <location>
        <begin position="288"/>
        <end position="306"/>
    </location>
</feature>